<evidence type="ECO:0008006" key="4">
    <source>
        <dbReference type="Google" id="ProtNLM"/>
    </source>
</evidence>
<dbReference type="EMBL" id="JAJITC010000017">
    <property type="protein sequence ID" value="MCC8405189.1"/>
    <property type="molecule type" value="Genomic_DNA"/>
</dbReference>
<gene>
    <name evidence="2" type="ORF">LJ655_25490</name>
</gene>
<comment type="caution">
    <text evidence="2">The sequence shown here is derived from an EMBL/GenBank/DDBJ whole genome shotgun (WGS) entry which is preliminary data.</text>
</comment>
<evidence type="ECO:0000313" key="3">
    <source>
        <dbReference type="Proteomes" id="UP001430614"/>
    </source>
</evidence>
<dbReference type="RefSeq" id="WP_230563963.1">
    <property type="nucleotide sequence ID" value="NZ_JAJITC010000017.1"/>
</dbReference>
<organism evidence="2 3">
    <name type="scientific">Paraburkholderia translucens</name>
    <dbReference type="NCBI Taxonomy" id="2886945"/>
    <lineage>
        <taxon>Bacteria</taxon>
        <taxon>Pseudomonadati</taxon>
        <taxon>Pseudomonadota</taxon>
        <taxon>Betaproteobacteria</taxon>
        <taxon>Burkholderiales</taxon>
        <taxon>Burkholderiaceae</taxon>
        <taxon>Paraburkholderia</taxon>
    </lineage>
</organism>
<protein>
    <recommendedName>
        <fullName evidence="4">OmpA-like domain-containing protein</fullName>
    </recommendedName>
</protein>
<dbReference type="Proteomes" id="UP001430614">
    <property type="component" value="Unassembled WGS sequence"/>
</dbReference>
<reference evidence="2 3" key="1">
    <citation type="submission" date="2021-11" db="EMBL/GenBank/DDBJ databases">
        <authorList>
            <person name="Oh E.-T."/>
            <person name="Kim S.-B."/>
        </authorList>
    </citation>
    <scope>NUCLEOTIDE SEQUENCE [LARGE SCALE GENOMIC DNA]</scope>
    <source>
        <strain evidence="2 3">MMS20-SJTN17</strain>
    </source>
</reference>
<keyword evidence="1" id="KW-0732">Signal</keyword>
<feature type="chain" id="PRO_5046779806" description="OmpA-like domain-containing protein" evidence="1">
    <location>
        <begin position="25"/>
        <end position="148"/>
    </location>
</feature>
<dbReference type="PROSITE" id="PS51257">
    <property type="entry name" value="PROKAR_LIPOPROTEIN"/>
    <property type="match status" value="1"/>
</dbReference>
<accession>A0ABS8KK91</accession>
<keyword evidence="3" id="KW-1185">Reference proteome</keyword>
<evidence type="ECO:0000313" key="2">
    <source>
        <dbReference type="EMBL" id="MCC8405189.1"/>
    </source>
</evidence>
<proteinExistence type="predicted"/>
<evidence type="ECO:0000256" key="1">
    <source>
        <dbReference type="SAM" id="SignalP"/>
    </source>
</evidence>
<sequence>MAKKHTGLKWVLLISSFMAISTQACESSANRPAEVKVILFEKNSAIVPSKEVVDLALWAIDMKKRYPIHQWMTIGGRAAPDETNASKLAATRAAAVKSFTVEFGLTKAPIDVNDYVNSAEEAKMNGEQARSVQINLNPGCPNNCCDGQ</sequence>
<feature type="signal peptide" evidence="1">
    <location>
        <begin position="1"/>
        <end position="24"/>
    </location>
</feature>
<name>A0ABS8KK91_9BURK</name>